<proteinExistence type="inferred from homology"/>
<feature type="domain" description="Exonuclease VII large subunit C-terminal" evidence="7">
    <location>
        <begin position="132"/>
        <end position="344"/>
    </location>
</feature>
<dbReference type="NCBIfam" id="TIGR00237">
    <property type="entry name" value="xseA"/>
    <property type="match status" value="1"/>
</dbReference>
<feature type="domain" description="OB-fold nucleic acid binding" evidence="8">
    <location>
        <begin position="14"/>
        <end position="109"/>
    </location>
</feature>
<dbReference type="GO" id="GO:0006308">
    <property type="term" value="P:DNA catabolic process"/>
    <property type="evidence" value="ECO:0007669"/>
    <property type="project" value="UniProtKB-UniRule"/>
</dbReference>
<keyword evidence="2 5" id="KW-0540">Nuclease</keyword>
<keyword evidence="3 5" id="KW-0378">Hydrolase</keyword>
<name>A0A953I168_SYMTR</name>
<evidence type="ECO:0000256" key="6">
    <source>
        <dbReference type="RuleBase" id="RU004355"/>
    </source>
</evidence>
<dbReference type="Pfam" id="PF13742">
    <property type="entry name" value="tRNA_anti_2"/>
    <property type="match status" value="1"/>
</dbReference>
<dbReference type="InterPro" id="IPR025824">
    <property type="entry name" value="OB-fold_nuc-bd_dom"/>
</dbReference>
<dbReference type="GO" id="GO:0005737">
    <property type="term" value="C:cytoplasm"/>
    <property type="evidence" value="ECO:0007669"/>
    <property type="project" value="UniProtKB-SubCell"/>
</dbReference>
<sequence>MESFALAESGRQLLTVRELTRYVKDLLDEDPLLRSVWVQGEISNFKWHHSGHIYFTLKDEVAQVKVVMFRSYANRLRFRPENGMQVIVQGNVTVFERDGVYQLYAAAMEPYGLGALHLEFEQLKRRLAAEGLFDEALKRPIPRLPRAVGLVTAPTGAAIRDMITVARRRFPGMRLVLAPALVQGPDAPESLIRALGLVARVPEVDVVIIGRGGGSLEDLWAFNDERLARAIRACPVPVVSAVGHETDYTIADFAADLRAPTPSAAAELVVPSRSELLGVVDGLRIRLSTAARRLVERRRIRLRALTERPVLQRPQGRVLQDRQRLDGLVRRLEYLGGSLLAARRRELGGLAGRLEALSPLAVLARGYAIARTEEGRVVKDAAQLQVGDRLDVLLHRGSVRCQVEEIRGDAGEGTR</sequence>
<dbReference type="CDD" id="cd04489">
    <property type="entry name" value="ExoVII_LU_OBF"/>
    <property type="match status" value="1"/>
</dbReference>
<dbReference type="PANTHER" id="PTHR30008:SF0">
    <property type="entry name" value="EXODEOXYRIBONUCLEASE 7 LARGE SUBUNIT"/>
    <property type="match status" value="1"/>
</dbReference>
<dbReference type="HAMAP" id="MF_00378">
    <property type="entry name" value="Exonuc_7_L"/>
    <property type="match status" value="1"/>
</dbReference>
<dbReference type="GO" id="GO:0009318">
    <property type="term" value="C:exodeoxyribonuclease VII complex"/>
    <property type="evidence" value="ECO:0007669"/>
    <property type="project" value="UniProtKB-UniRule"/>
</dbReference>
<dbReference type="GO" id="GO:0003676">
    <property type="term" value="F:nucleic acid binding"/>
    <property type="evidence" value="ECO:0007669"/>
    <property type="project" value="InterPro"/>
</dbReference>
<evidence type="ECO:0000259" key="7">
    <source>
        <dbReference type="Pfam" id="PF02601"/>
    </source>
</evidence>
<dbReference type="AlphaFoldDB" id="A0A953I168"/>
<comment type="subcellular location">
    <subcellularLocation>
        <location evidence="5 6">Cytoplasm</location>
    </subcellularLocation>
</comment>
<dbReference type="GO" id="GO:0008855">
    <property type="term" value="F:exodeoxyribonuclease VII activity"/>
    <property type="evidence" value="ECO:0007669"/>
    <property type="project" value="UniProtKB-UniRule"/>
</dbReference>
<dbReference type="EMBL" id="PIUK01000035">
    <property type="protein sequence ID" value="MBY6275670.1"/>
    <property type="molecule type" value="Genomic_DNA"/>
</dbReference>
<accession>A0A953I168</accession>
<evidence type="ECO:0000256" key="3">
    <source>
        <dbReference type="ARBA" id="ARBA00022801"/>
    </source>
</evidence>
<dbReference type="PANTHER" id="PTHR30008">
    <property type="entry name" value="EXODEOXYRIBONUCLEASE 7 LARGE SUBUNIT"/>
    <property type="match status" value="1"/>
</dbReference>
<comment type="caution">
    <text evidence="9">The sequence shown here is derived from an EMBL/GenBank/DDBJ whole genome shotgun (WGS) entry which is preliminary data.</text>
</comment>
<comment type="catalytic activity">
    <reaction evidence="5 6">
        <text>Exonucleolytic cleavage in either 5'- to 3'- or 3'- to 5'-direction to yield nucleoside 5'-phosphates.</text>
        <dbReference type="EC" id="3.1.11.6"/>
    </reaction>
</comment>
<dbReference type="Proteomes" id="UP000732377">
    <property type="component" value="Unassembled WGS sequence"/>
</dbReference>
<dbReference type="Pfam" id="PF02601">
    <property type="entry name" value="Exonuc_VII_L"/>
    <property type="match status" value="1"/>
</dbReference>
<dbReference type="InterPro" id="IPR020579">
    <property type="entry name" value="Exonuc_VII_lsu_C"/>
</dbReference>
<comment type="function">
    <text evidence="5">Bidirectionally degrades single-stranded DNA into large acid-insoluble oligonucleotides, which are then degraded further into small acid-soluble oligonucleotides.</text>
</comment>
<evidence type="ECO:0000256" key="2">
    <source>
        <dbReference type="ARBA" id="ARBA00022722"/>
    </source>
</evidence>
<organism evidence="9 10">
    <name type="scientific">Symbiobacterium thermophilum</name>
    <dbReference type="NCBI Taxonomy" id="2734"/>
    <lineage>
        <taxon>Bacteria</taxon>
        <taxon>Bacillati</taxon>
        <taxon>Bacillota</taxon>
        <taxon>Clostridia</taxon>
        <taxon>Eubacteriales</taxon>
        <taxon>Symbiobacteriaceae</taxon>
        <taxon>Symbiobacterium</taxon>
    </lineage>
</organism>
<dbReference type="EC" id="3.1.11.6" evidence="5"/>
<comment type="subunit">
    <text evidence="5">Heterooligomer composed of large and small subunits.</text>
</comment>
<dbReference type="InterPro" id="IPR003753">
    <property type="entry name" value="Exonuc_VII_L"/>
</dbReference>
<evidence type="ECO:0000259" key="8">
    <source>
        <dbReference type="Pfam" id="PF13742"/>
    </source>
</evidence>
<comment type="similarity">
    <text evidence="5 6">Belongs to the XseA family.</text>
</comment>
<evidence type="ECO:0000313" key="10">
    <source>
        <dbReference type="Proteomes" id="UP000732377"/>
    </source>
</evidence>
<evidence type="ECO:0000313" key="9">
    <source>
        <dbReference type="EMBL" id="MBY6275670.1"/>
    </source>
</evidence>
<evidence type="ECO:0000256" key="5">
    <source>
        <dbReference type="HAMAP-Rule" id="MF_00378"/>
    </source>
</evidence>
<gene>
    <name evidence="5 9" type="primary">xseA</name>
    <name evidence="9" type="ORF">CWE10_05510</name>
</gene>
<evidence type="ECO:0000256" key="4">
    <source>
        <dbReference type="ARBA" id="ARBA00022839"/>
    </source>
</evidence>
<evidence type="ECO:0000256" key="1">
    <source>
        <dbReference type="ARBA" id="ARBA00022490"/>
    </source>
</evidence>
<dbReference type="RefSeq" id="WP_273378589.1">
    <property type="nucleotide sequence ID" value="NZ_PIUK01000035.1"/>
</dbReference>
<reference evidence="9" key="1">
    <citation type="submission" date="2017-11" db="EMBL/GenBank/DDBJ databases">
        <title>Three new genomes from thermophilic consortium.</title>
        <authorList>
            <person name="Quaggio R."/>
            <person name="Amgarten D."/>
            <person name="Setubal J.C."/>
        </authorList>
    </citation>
    <scope>NUCLEOTIDE SEQUENCE</scope>
    <source>
        <strain evidence="9">ZCTH01-B2</strain>
    </source>
</reference>
<keyword evidence="1 5" id="KW-0963">Cytoplasm</keyword>
<protein>
    <recommendedName>
        <fullName evidence="5">Exodeoxyribonuclease 7 large subunit</fullName>
        <ecNumber evidence="5">3.1.11.6</ecNumber>
    </recommendedName>
    <alternativeName>
        <fullName evidence="5">Exodeoxyribonuclease VII large subunit</fullName>
        <shortName evidence="5">Exonuclease VII large subunit</shortName>
    </alternativeName>
</protein>
<keyword evidence="4 5" id="KW-0269">Exonuclease</keyword>